<organism evidence="1 2">
    <name type="scientific">Paenibacillus allorhizosphaerae</name>
    <dbReference type="NCBI Taxonomy" id="2849866"/>
    <lineage>
        <taxon>Bacteria</taxon>
        <taxon>Bacillati</taxon>
        <taxon>Bacillota</taxon>
        <taxon>Bacilli</taxon>
        <taxon>Bacillales</taxon>
        <taxon>Paenibacillaceae</taxon>
        <taxon>Paenibacillus</taxon>
    </lineage>
</organism>
<dbReference type="InterPro" id="IPR014962">
    <property type="entry name" value="YolD"/>
</dbReference>
<evidence type="ECO:0008006" key="3">
    <source>
        <dbReference type="Google" id="ProtNLM"/>
    </source>
</evidence>
<name>A0ABN7U1C9_9BACL</name>
<evidence type="ECO:0000313" key="2">
    <source>
        <dbReference type="Proteomes" id="UP000730618"/>
    </source>
</evidence>
<sequence>MMLTDHKQGLIVRIGGLKKILRPELTEEEQHEMYSRLKVSRSEYLQVTITVYGEYGNLQFSGIVTGLDPRLFLVKLQLRYDWKLIEFTDIIGVELCAE</sequence>
<evidence type="ECO:0000313" key="1">
    <source>
        <dbReference type="EMBL" id="CAG7658887.1"/>
    </source>
</evidence>
<reference evidence="1 2" key="1">
    <citation type="submission" date="2021-06" db="EMBL/GenBank/DDBJ databases">
        <authorList>
            <person name="Criscuolo A."/>
        </authorList>
    </citation>
    <scope>NUCLEOTIDE SEQUENCE [LARGE SCALE GENOMIC DNA]</scope>
    <source>
        <strain evidence="2">CIP 111802</strain>
    </source>
</reference>
<dbReference type="Proteomes" id="UP000730618">
    <property type="component" value="Unassembled WGS sequence"/>
</dbReference>
<protein>
    <recommendedName>
        <fullName evidence="3">YolD-like family protein</fullName>
    </recommendedName>
</protein>
<keyword evidence="2" id="KW-1185">Reference proteome</keyword>
<comment type="caution">
    <text evidence="1">The sequence shown here is derived from an EMBL/GenBank/DDBJ whole genome shotgun (WGS) entry which is preliminary data.</text>
</comment>
<dbReference type="Pfam" id="PF08863">
    <property type="entry name" value="YolD"/>
    <property type="match status" value="1"/>
</dbReference>
<proteinExistence type="predicted"/>
<accession>A0ABN7U1C9</accession>
<gene>
    <name evidence="1" type="ORF">PAECIP111802_07203</name>
</gene>
<dbReference type="EMBL" id="CAJVCE010000050">
    <property type="protein sequence ID" value="CAG7658887.1"/>
    <property type="molecule type" value="Genomic_DNA"/>
</dbReference>